<proteinExistence type="predicted"/>
<gene>
    <name evidence="3" type="ORF">KJ970_07630</name>
</gene>
<evidence type="ECO:0000259" key="1">
    <source>
        <dbReference type="Pfam" id="PF05292"/>
    </source>
</evidence>
<dbReference type="Proteomes" id="UP000777784">
    <property type="component" value="Unassembled WGS sequence"/>
</dbReference>
<dbReference type="Pfam" id="PF05292">
    <property type="entry name" value="MCD"/>
    <property type="match status" value="1"/>
</dbReference>
<organism evidence="3 4">
    <name type="scientific">Eiseniibacteriota bacterium</name>
    <dbReference type="NCBI Taxonomy" id="2212470"/>
    <lineage>
        <taxon>Bacteria</taxon>
        <taxon>Candidatus Eiseniibacteriota</taxon>
    </lineage>
</organism>
<dbReference type="Gene3D" id="3.40.630.150">
    <property type="entry name" value="Malonyl-CoA decarboxylase, catalytic domain"/>
    <property type="match status" value="1"/>
</dbReference>
<dbReference type="InterPro" id="IPR035372">
    <property type="entry name" value="MCD_N"/>
</dbReference>
<dbReference type="Gene3D" id="1.20.140.90">
    <property type="entry name" value="Malonyl-CoA decarboxylase, oligemerization domain"/>
    <property type="match status" value="1"/>
</dbReference>
<feature type="domain" description="Malonyl-CoA decarboxylase N-terminal" evidence="2">
    <location>
        <begin position="95"/>
        <end position="180"/>
    </location>
</feature>
<evidence type="ECO:0000259" key="2">
    <source>
        <dbReference type="Pfam" id="PF17408"/>
    </source>
</evidence>
<dbReference type="GO" id="GO:0006633">
    <property type="term" value="P:fatty acid biosynthetic process"/>
    <property type="evidence" value="ECO:0007669"/>
    <property type="project" value="InterPro"/>
</dbReference>
<protein>
    <submittedName>
        <fullName evidence="3">Malonyl-CoA decarboxylase</fullName>
    </submittedName>
</protein>
<dbReference type="Pfam" id="PF17408">
    <property type="entry name" value="MCD_N"/>
    <property type="match status" value="1"/>
</dbReference>
<dbReference type="InterPro" id="IPR038351">
    <property type="entry name" value="MCD_N_sf"/>
</dbReference>
<sequence>MSEIPFESLLNRSLQNLKGFWRDIKARTPFPTGRTIHPDLPNEEIPHIRKQMQDCLDAKGGEVSARLRAAELGRAYLHLNPTGRERFLGILAADFGVHREAVIKAAQEYQHAEGGDNFEKECRLRDALIAPRVRLLTQFNDLPEGVKFLVDLRSDLLDNLKSHPEFQPLDWDLKSLLASWVDVGFLELRRISWDSPASLLEKLIAYEAVHEIESWTDLRNRLESDRRCYAFFHPHMPGEPLIFIEVALLDQMAGSIQVLLDTEAPEFNPRGARTAIFYSINNTQKGLRGISFGNFLIKRVVDDLLRDFPRLKQFATLSPAPGFCHWLSEQISGGGSLLTEAESKSIETGTGRDPDIALQAVLADPGWNQDLALAASLETPLLRLCARYLTEAKRGGRPLDPVARFHLGNGAVIEKLNWLGDTSPIGLKRSAGIMVNYGYRLEEIEKNHENHVGTGAVALAPPVRRLLKS</sequence>
<reference evidence="3" key="1">
    <citation type="submission" date="2021-05" db="EMBL/GenBank/DDBJ databases">
        <title>Energy efficiency and biological interactions define the core microbiome of deep oligotrophic groundwater.</title>
        <authorList>
            <person name="Mehrshad M."/>
            <person name="Lopez-Fernandez M."/>
            <person name="Bell E."/>
            <person name="Bernier-Latmani R."/>
            <person name="Bertilsson S."/>
            <person name="Dopson M."/>
        </authorList>
    </citation>
    <scope>NUCLEOTIDE SEQUENCE</scope>
    <source>
        <strain evidence="3">Modern_marine.mb.64</strain>
    </source>
</reference>
<evidence type="ECO:0000313" key="3">
    <source>
        <dbReference type="EMBL" id="MBU2690785.1"/>
    </source>
</evidence>
<dbReference type="InterPro" id="IPR007956">
    <property type="entry name" value="Malonyl_CoA_deC_C"/>
</dbReference>
<accession>A0A948RTL6</accession>
<dbReference type="PANTHER" id="PTHR28641:SF1">
    <property type="entry name" value="MALONYL-COA DECARBOXYLASE, MITOCHONDRIAL"/>
    <property type="match status" value="1"/>
</dbReference>
<dbReference type="GO" id="GO:0050080">
    <property type="term" value="F:malonyl-CoA decarboxylase activity"/>
    <property type="evidence" value="ECO:0007669"/>
    <property type="project" value="InterPro"/>
</dbReference>
<comment type="caution">
    <text evidence="3">The sequence shown here is derived from an EMBL/GenBank/DDBJ whole genome shotgun (WGS) entry which is preliminary data.</text>
</comment>
<name>A0A948RTL6_UNCEI</name>
<dbReference type="EMBL" id="JAHJDP010000037">
    <property type="protein sequence ID" value="MBU2690785.1"/>
    <property type="molecule type" value="Genomic_DNA"/>
</dbReference>
<dbReference type="PANTHER" id="PTHR28641">
    <property type="match status" value="1"/>
</dbReference>
<evidence type="ECO:0000313" key="4">
    <source>
        <dbReference type="Proteomes" id="UP000777784"/>
    </source>
</evidence>
<feature type="domain" description="Malonyl-CoA decarboxylase C-terminal" evidence="1">
    <location>
        <begin position="184"/>
        <end position="439"/>
    </location>
</feature>
<dbReference type="AlphaFoldDB" id="A0A948RTL6"/>
<dbReference type="InterPro" id="IPR042303">
    <property type="entry name" value="Malonyl_CoA_deC_C_sf"/>
</dbReference>
<dbReference type="InterPro" id="IPR038917">
    <property type="entry name" value="Malonyl_CoA_deC"/>
</dbReference>